<dbReference type="AlphaFoldDB" id="A0A7C2BKF4"/>
<name>A0A7C2BKF4_9CREN</name>
<sequence>MRKHVFITLALAAVLTGAFIPPLMTGFLGHEDSTTTTTQVLQGTSPTYSLEGLKRFGIYDELYRFLEKALAASRWNQGIVTTPLGLDFSGAPREEGGGGAGSQQASRTNVQVEGVDEPDVVKTNGELVIVASGNKVFVINSSERVIKSVIAFKTGVKGLFLYEKKLVVFAESYGYYYEGIELTQSLKLPLGVPKLSVYFYNITIPEAPVLLGEVSVTGYMLSSRLLDNYVYLVANTYIYEPVIPYVNGRPVPLETLVAVDQYPDAYTVILAVDLEELVYATYTFLVRSGGWLYMSLSNLYIACEKPVRFTEAYALVLKAIAEHMPPEEMGEVLNLLDEGSLDKAYERVNKYLSSLSDDARQKLLDEVVSEVNKEPRSDETTFYVFNVNGLSVRLQGSFTIPGLLLDQFAMEEFGGFFIVATTESSYNVKAYFYTALPVLYERGGSVEYSSSNATGTLHVWWSIVGTGNDVFLIDLESLNVTGSLRHLAPGERIYSARLIGNVFFLVTFRQVDPLFAIDVSDPGNPVVLGFLEIPGFSEYLHPLSSDRLLGIGVEDGWLKISLFNVTDPVNMSEIFKINLPSTWSLALYDHHAVTIHSGRQLVLIPFTSYDGEGVSSGALVIKYSGDELRVDAMLSHYSCIRTVYVGSELYTVSPGLIKVFSLETHEELLQIPLLG</sequence>
<gene>
    <name evidence="2" type="ORF">ENP55_02080</name>
</gene>
<evidence type="ECO:0000313" key="2">
    <source>
        <dbReference type="EMBL" id="HEF87093.1"/>
    </source>
</evidence>
<dbReference type="EMBL" id="DSJT01000007">
    <property type="protein sequence ID" value="HEF87093.1"/>
    <property type="molecule type" value="Genomic_DNA"/>
</dbReference>
<protein>
    <recommendedName>
        <fullName evidence="3">Beta propeller domain protein</fullName>
    </recommendedName>
</protein>
<reference evidence="2" key="1">
    <citation type="journal article" date="2020" name="mSystems">
        <title>Genome- and Community-Level Interaction Insights into Carbon Utilization and Element Cycling Functions of Hydrothermarchaeota in Hydrothermal Sediment.</title>
        <authorList>
            <person name="Zhou Z."/>
            <person name="Liu Y."/>
            <person name="Xu W."/>
            <person name="Pan J."/>
            <person name="Luo Z.H."/>
            <person name="Li M."/>
        </authorList>
    </citation>
    <scope>NUCLEOTIDE SEQUENCE [LARGE SCALE GENOMIC DNA]</scope>
    <source>
        <strain evidence="2">SpSt-23</strain>
    </source>
</reference>
<dbReference type="InterPro" id="IPR014441">
    <property type="entry name" value="UCP006425_b-propeller"/>
</dbReference>
<dbReference type="PIRSF" id="PIRSF006425">
    <property type="entry name" value="UCP006425_WD40"/>
    <property type="match status" value="1"/>
</dbReference>
<dbReference type="InterPro" id="IPR019198">
    <property type="entry name" value="Beta_propeller_containing"/>
</dbReference>
<evidence type="ECO:0000256" key="1">
    <source>
        <dbReference type="SAM" id="MobiDB-lite"/>
    </source>
</evidence>
<evidence type="ECO:0008006" key="3">
    <source>
        <dbReference type="Google" id="ProtNLM"/>
    </source>
</evidence>
<organism evidence="2">
    <name type="scientific">Thermosphaera aggregans</name>
    <dbReference type="NCBI Taxonomy" id="54254"/>
    <lineage>
        <taxon>Archaea</taxon>
        <taxon>Thermoproteota</taxon>
        <taxon>Thermoprotei</taxon>
        <taxon>Desulfurococcales</taxon>
        <taxon>Desulfurococcaceae</taxon>
        <taxon>Thermosphaera</taxon>
    </lineage>
</organism>
<dbReference type="Pfam" id="PF09826">
    <property type="entry name" value="Beta_propel"/>
    <property type="match status" value="1"/>
</dbReference>
<comment type="caution">
    <text evidence="2">The sequence shown here is derived from an EMBL/GenBank/DDBJ whole genome shotgun (WGS) entry which is preliminary data.</text>
</comment>
<accession>A0A7C2BKF4</accession>
<proteinExistence type="predicted"/>
<feature type="region of interest" description="Disordered" evidence="1">
    <location>
        <begin position="91"/>
        <end position="115"/>
    </location>
</feature>